<organism evidence="1 2">
    <name type="scientific">Mycolicibacter senuensis</name>
    <dbReference type="NCBI Taxonomy" id="386913"/>
    <lineage>
        <taxon>Bacteria</taxon>
        <taxon>Bacillati</taxon>
        <taxon>Actinomycetota</taxon>
        <taxon>Actinomycetes</taxon>
        <taxon>Mycobacteriales</taxon>
        <taxon>Mycobacteriaceae</taxon>
        <taxon>Mycolicibacter</taxon>
    </lineage>
</organism>
<evidence type="ECO:0000313" key="1">
    <source>
        <dbReference type="EMBL" id="GFG71844.1"/>
    </source>
</evidence>
<reference evidence="1 2" key="1">
    <citation type="journal article" date="2019" name="Emerg. Microbes Infect.">
        <title>Comprehensive subspecies identification of 175 nontuberculous mycobacteria species based on 7547 genomic profiles.</title>
        <authorList>
            <person name="Matsumoto Y."/>
            <person name="Kinjo T."/>
            <person name="Motooka D."/>
            <person name="Nabeya D."/>
            <person name="Jung N."/>
            <person name="Uechi K."/>
            <person name="Horii T."/>
            <person name="Iida T."/>
            <person name="Fujita J."/>
            <person name="Nakamura S."/>
        </authorList>
    </citation>
    <scope>NUCLEOTIDE SEQUENCE [LARGE SCALE GENOMIC DNA]</scope>
    <source>
        <strain evidence="1 2">JCM 16017</strain>
    </source>
</reference>
<gene>
    <name evidence="1" type="ORF">MSEN_35640</name>
</gene>
<dbReference type="EMBL" id="BLKV01000002">
    <property type="protein sequence ID" value="GFG71844.1"/>
    <property type="molecule type" value="Genomic_DNA"/>
</dbReference>
<comment type="caution">
    <text evidence="1">The sequence shown here is derived from an EMBL/GenBank/DDBJ whole genome shotgun (WGS) entry which is preliminary data.</text>
</comment>
<dbReference type="AlphaFoldDB" id="A0A7I9XPK2"/>
<proteinExistence type="predicted"/>
<evidence type="ECO:0000313" key="2">
    <source>
        <dbReference type="Proteomes" id="UP000465263"/>
    </source>
</evidence>
<sequence length="90" mass="9964">MTSPQRIIVRATVTETGDLLLCTIGRSLLFGVPEDAITPGMEYPKEWHQAGARRVKEAGAHGHVGLVAVLGYWCEQEYPDAELVLIEWES</sequence>
<accession>A0A7I9XPK2</accession>
<dbReference type="RefSeq" id="WP_163705514.1">
    <property type="nucleotide sequence ID" value="NZ_BLKV01000002.1"/>
</dbReference>
<dbReference type="Proteomes" id="UP000465263">
    <property type="component" value="Unassembled WGS sequence"/>
</dbReference>
<name>A0A7I9XPK2_9MYCO</name>
<keyword evidence="2" id="KW-1185">Reference proteome</keyword>
<protein>
    <submittedName>
        <fullName evidence="1">Uncharacterized protein</fullName>
    </submittedName>
</protein>